<dbReference type="Proteomes" id="UP001519460">
    <property type="component" value="Unassembled WGS sequence"/>
</dbReference>
<evidence type="ECO:0000313" key="3">
    <source>
        <dbReference type="Proteomes" id="UP001519460"/>
    </source>
</evidence>
<dbReference type="InterPro" id="IPR008979">
    <property type="entry name" value="Galactose-bd-like_sf"/>
</dbReference>
<evidence type="ECO:0000256" key="1">
    <source>
        <dbReference type="SAM" id="SignalP"/>
    </source>
</evidence>
<evidence type="ECO:0000313" key="2">
    <source>
        <dbReference type="EMBL" id="KAK7478817.1"/>
    </source>
</evidence>
<keyword evidence="1" id="KW-0732">Signal</keyword>
<dbReference type="EMBL" id="JACVVK020000316">
    <property type="protein sequence ID" value="KAK7478817.1"/>
    <property type="molecule type" value="Genomic_DNA"/>
</dbReference>
<comment type="caution">
    <text evidence="2">The sequence shown here is derived from an EMBL/GenBank/DDBJ whole genome shotgun (WGS) entry which is preliminary data.</text>
</comment>
<feature type="chain" id="PRO_5044877926" evidence="1">
    <location>
        <begin position="19"/>
        <end position="143"/>
    </location>
</feature>
<accession>A0ABD0JVY8</accession>
<feature type="signal peptide" evidence="1">
    <location>
        <begin position="1"/>
        <end position="18"/>
    </location>
</feature>
<dbReference type="AlphaFoldDB" id="A0ABD0JVY8"/>
<proteinExistence type="predicted"/>
<feature type="non-terminal residue" evidence="2">
    <location>
        <position position="143"/>
    </location>
</feature>
<protein>
    <submittedName>
        <fullName evidence="2">Uncharacterized protein</fullName>
    </submittedName>
</protein>
<dbReference type="SUPFAM" id="SSF49785">
    <property type="entry name" value="Galactose-binding domain-like"/>
    <property type="match status" value="1"/>
</dbReference>
<organism evidence="2 3">
    <name type="scientific">Batillaria attramentaria</name>
    <dbReference type="NCBI Taxonomy" id="370345"/>
    <lineage>
        <taxon>Eukaryota</taxon>
        <taxon>Metazoa</taxon>
        <taxon>Spiralia</taxon>
        <taxon>Lophotrochozoa</taxon>
        <taxon>Mollusca</taxon>
        <taxon>Gastropoda</taxon>
        <taxon>Caenogastropoda</taxon>
        <taxon>Sorbeoconcha</taxon>
        <taxon>Cerithioidea</taxon>
        <taxon>Batillariidae</taxon>
        <taxon>Batillaria</taxon>
    </lineage>
</organism>
<dbReference type="Gene3D" id="2.60.120.260">
    <property type="entry name" value="Galactose-binding domain-like"/>
    <property type="match status" value="1"/>
</dbReference>
<keyword evidence="3" id="KW-1185">Reference proteome</keyword>
<sequence length="143" mass="15782">MNLLPAWRLFAFFVTCVAFETRSTTIPAVVTIVTPRPLHASVHKVIAILEITRLIVSNSRRNEDAKGTTCDRLSNFNIEVFTEDPVAVPTATPTLCHSQTAAVPGGATVPYECDRPIIGRYVRIQKNGTELYLCEVQVMTSYG</sequence>
<reference evidence="2 3" key="1">
    <citation type="journal article" date="2023" name="Sci. Data">
        <title>Genome assembly of the Korean intertidal mud-creeper Batillaria attramentaria.</title>
        <authorList>
            <person name="Patra A.K."/>
            <person name="Ho P.T."/>
            <person name="Jun S."/>
            <person name="Lee S.J."/>
            <person name="Kim Y."/>
            <person name="Won Y.J."/>
        </authorList>
    </citation>
    <scope>NUCLEOTIDE SEQUENCE [LARGE SCALE GENOMIC DNA]</scope>
    <source>
        <strain evidence="2">Wonlab-2016</strain>
    </source>
</reference>
<name>A0ABD0JVY8_9CAEN</name>
<gene>
    <name evidence="2" type="ORF">BaRGS_00029916</name>
</gene>